<name>A0A1E1WRZ3_PECGO</name>
<dbReference type="EMBL" id="GDQN01001296">
    <property type="protein sequence ID" value="JAT89758.1"/>
    <property type="molecule type" value="Transcribed_RNA"/>
</dbReference>
<sequence>GHVSPNMGHVSPNMGHVSPNMGHVSPNMGHVSPNMVQQPIPQMQQQPMETNSTPSLSKLLNMDANELPQLNSGDLNNLSQLLGQVGQAYRPNELSDSLNRLSTSDLFMERAEIEKSLNI</sequence>
<proteinExistence type="predicted"/>
<gene>
    <name evidence="2" type="ORF">g.7324</name>
</gene>
<protein>
    <submittedName>
        <fullName evidence="2">Uncharacterized protein</fullName>
    </submittedName>
</protein>
<accession>A0A1E1WRZ3</accession>
<feature type="non-terminal residue" evidence="2">
    <location>
        <position position="1"/>
    </location>
</feature>
<organism evidence="2">
    <name type="scientific">Pectinophora gossypiella</name>
    <name type="common">Cotton pink bollworm</name>
    <name type="synonym">Depressaria gossypiella</name>
    <dbReference type="NCBI Taxonomy" id="13191"/>
    <lineage>
        <taxon>Eukaryota</taxon>
        <taxon>Metazoa</taxon>
        <taxon>Ecdysozoa</taxon>
        <taxon>Arthropoda</taxon>
        <taxon>Hexapoda</taxon>
        <taxon>Insecta</taxon>
        <taxon>Pterygota</taxon>
        <taxon>Neoptera</taxon>
        <taxon>Endopterygota</taxon>
        <taxon>Lepidoptera</taxon>
        <taxon>Glossata</taxon>
        <taxon>Ditrysia</taxon>
        <taxon>Gelechioidea</taxon>
        <taxon>Gelechiidae</taxon>
        <taxon>Apatetrinae</taxon>
        <taxon>Pectinophora</taxon>
    </lineage>
</organism>
<feature type="compositionally biased region" description="Low complexity" evidence="1">
    <location>
        <begin position="35"/>
        <end position="48"/>
    </location>
</feature>
<evidence type="ECO:0000256" key="1">
    <source>
        <dbReference type="SAM" id="MobiDB-lite"/>
    </source>
</evidence>
<feature type="region of interest" description="Disordered" evidence="1">
    <location>
        <begin position="1"/>
        <end position="56"/>
    </location>
</feature>
<evidence type="ECO:0000313" key="2">
    <source>
        <dbReference type="EMBL" id="JAT89758.1"/>
    </source>
</evidence>
<dbReference type="AlphaFoldDB" id="A0A1E1WRZ3"/>
<reference evidence="2" key="1">
    <citation type="submission" date="2015-09" db="EMBL/GenBank/DDBJ databases">
        <title>De novo assembly of Pectinophora gossypiella (Pink Bollworm) gut transcriptome.</title>
        <authorList>
            <person name="Tassone E.E."/>
        </authorList>
    </citation>
    <scope>NUCLEOTIDE SEQUENCE</scope>
</reference>